<sequence>MMNNPWREMGFIAKRRPKVYLKIVRIKKRLKKATKKFKEDREKLIELKLRNRIKKLIIEELENKLHQKEAKRRFKK</sequence>
<name>A0A6P4J9L3_DROKI</name>
<evidence type="ECO:0000313" key="2">
    <source>
        <dbReference type="Proteomes" id="UP001652661"/>
    </source>
</evidence>
<keyword evidence="2" id="KW-1185">Reference proteome</keyword>
<feature type="coiled-coil region" evidence="1">
    <location>
        <begin position="23"/>
        <end position="71"/>
    </location>
</feature>
<proteinExistence type="predicted"/>
<dbReference type="RefSeq" id="XP_017032176.1">
    <property type="nucleotide sequence ID" value="XM_017176687.3"/>
</dbReference>
<keyword evidence="1" id="KW-0175">Coiled coil</keyword>
<dbReference type="Proteomes" id="UP001652661">
    <property type="component" value="Chromosome 3R"/>
</dbReference>
<evidence type="ECO:0000313" key="3">
    <source>
        <dbReference type="RefSeq" id="XP_017032176.1"/>
    </source>
</evidence>
<dbReference type="OrthoDB" id="7866755at2759"/>
<gene>
    <name evidence="3" type="primary">LOC108081489</name>
</gene>
<protein>
    <submittedName>
        <fullName evidence="3">Uncharacterized protein</fullName>
    </submittedName>
</protein>
<dbReference type="AlphaFoldDB" id="A0A6P4J9L3"/>
<accession>A0A6P4J9L3</accession>
<reference evidence="3" key="1">
    <citation type="submission" date="2025-08" db="UniProtKB">
        <authorList>
            <consortium name="RefSeq"/>
        </authorList>
    </citation>
    <scope>IDENTIFICATION</scope>
    <source>
        <strain evidence="3">14028-0561.14</strain>
        <tissue evidence="3">Whole fly</tissue>
    </source>
</reference>
<evidence type="ECO:0000256" key="1">
    <source>
        <dbReference type="SAM" id="Coils"/>
    </source>
</evidence>
<dbReference type="GeneID" id="108081489"/>
<organism evidence="2 3">
    <name type="scientific">Drosophila kikkawai</name>
    <name type="common">Fruit fly</name>
    <dbReference type="NCBI Taxonomy" id="30033"/>
    <lineage>
        <taxon>Eukaryota</taxon>
        <taxon>Metazoa</taxon>
        <taxon>Ecdysozoa</taxon>
        <taxon>Arthropoda</taxon>
        <taxon>Hexapoda</taxon>
        <taxon>Insecta</taxon>
        <taxon>Pterygota</taxon>
        <taxon>Neoptera</taxon>
        <taxon>Endopterygota</taxon>
        <taxon>Diptera</taxon>
        <taxon>Brachycera</taxon>
        <taxon>Muscomorpha</taxon>
        <taxon>Ephydroidea</taxon>
        <taxon>Drosophilidae</taxon>
        <taxon>Drosophila</taxon>
        <taxon>Sophophora</taxon>
    </lineage>
</organism>